<dbReference type="Pfam" id="PF08573">
    <property type="entry name" value="SAE2"/>
    <property type="match status" value="1"/>
</dbReference>
<dbReference type="OrthoDB" id="5801062at2759"/>
<reference evidence="6" key="1">
    <citation type="journal article" date="2020" name="Stud. Mycol.">
        <title>101 Dothideomycetes genomes: a test case for predicting lifestyles and emergence of pathogens.</title>
        <authorList>
            <person name="Haridas S."/>
            <person name="Albert R."/>
            <person name="Binder M."/>
            <person name="Bloem J."/>
            <person name="Labutti K."/>
            <person name="Salamov A."/>
            <person name="Andreopoulos B."/>
            <person name="Baker S."/>
            <person name="Barry K."/>
            <person name="Bills G."/>
            <person name="Bluhm B."/>
            <person name="Cannon C."/>
            <person name="Castanera R."/>
            <person name="Culley D."/>
            <person name="Daum C."/>
            <person name="Ezra D."/>
            <person name="Gonzalez J."/>
            <person name="Henrissat B."/>
            <person name="Kuo A."/>
            <person name="Liang C."/>
            <person name="Lipzen A."/>
            <person name="Lutzoni F."/>
            <person name="Magnuson J."/>
            <person name="Mondo S."/>
            <person name="Nolan M."/>
            <person name="Ohm R."/>
            <person name="Pangilinan J."/>
            <person name="Park H.-J."/>
            <person name="Ramirez L."/>
            <person name="Alfaro M."/>
            <person name="Sun H."/>
            <person name="Tritt A."/>
            <person name="Yoshinaga Y."/>
            <person name="Zwiers L.-H."/>
            <person name="Turgeon B."/>
            <person name="Goodwin S."/>
            <person name="Spatafora J."/>
            <person name="Crous P."/>
            <person name="Grigoriev I."/>
        </authorList>
    </citation>
    <scope>NUCLEOTIDE SEQUENCE</scope>
    <source>
        <strain evidence="6">CBS 125425</strain>
    </source>
</reference>
<organism evidence="6 7">
    <name type="scientific">Polyplosphaeria fusca</name>
    <dbReference type="NCBI Taxonomy" id="682080"/>
    <lineage>
        <taxon>Eukaryota</taxon>
        <taxon>Fungi</taxon>
        <taxon>Dikarya</taxon>
        <taxon>Ascomycota</taxon>
        <taxon>Pezizomycotina</taxon>
        <taxon>Dothideomycetes</taxon>
        <taxon>Pleosporomycetidae</taxon>
        <taxon>Pleosporales</taxon>
        <taxon>Tetraplosphaeriaceae</taxon>
        <taxon>Polyplosphaeria</taxon>
    </lineage>
</organism>
<dbReference type="PANTHER" id="PTHR15107:SF0">
    <property type="entry name" value="DNA ENDONUCLEASE ACTIVATOR CTP1 C-TERMINAL DOMAIN-CONTAINING PROTEIN"/>
    <property type="match status" value="1"/>
</dbReference>
<feature type="region of interest" description="Disordered" evidence="4">
    <location>
        <begin position="105"/>
        <end position="135"/>
    </location>
</feature>
<dbReference type="PANTHER" id="PTHR15107">
    <property type="entry name" value="RETINOBLASTOMA BINDING PROTEIN 8"/>
    <property type="match status" value="1"/>
</dbReference>
<evidence type="ECO:0000259" key="5">
    <source>
        <dbReference type="Pfam" id="PF08573"/>
    </source>
</evidence>
<gene>
    <name evidence="6" type="ORF">EJ04DRAFT_462360</name>
</gene>
<comment type="caution">
    <text evidence="6">The sequence shown here is derived from an EMBL/GenBank/DDBJ whole genome shotgun (WGS) entry which is preliminary data.</text>
</comment>
<dbReference type="EMBL" id="ML996121">
    <property type="protein sequence ID" value="KAF2736880.1"/>
    <property type="molecule type" value="Genomic_DNA"/>
</dbReference>
<comment type="subcellular location">
    <subcellularLocation>
        <location evidence="1">Nucleus</location>
    </subcellularLocation>
</comment>
<sequence length="427" mass="48440">MLAAHINELVIKNGKLVYENSILKQQNQRQDKCTSAVFSNATSPLSTPVQDDDKQSMAGIVSSEEYRHLIDKYNSLNELHRESAQKVRYLERKNAAIMQKNREMKDSLPQSVSNQVTDDEVVTQHEPKSANRATTSLEDDIPQIVSERSLKRKRQLPATVAALPDRIPSDGTPVNPFRIKEEQSKLDFLMESGEDISPMRRHNGKLGARAARANFNRKLLTRSAMGTTSHNAKSMKSDMKVQSLAPSNGPRPALRSKPVTQLTLSDFRANPKFNHGYSYAFAETVRKRADRACLPGCTRAECCGSTFRTLATVAPALSFSQEEALLEEYLGDAYDSMNLTQMSADERRELVLQARTREMATKHGKHRQAYERHNTPPGYWRVDFPTTQESEEDAKKAREMERNQVEQRRIEAMRPGGRWIFRDEIIS</sequence>
<feature type="region of interest" description="Disordered" evidence="4">
    <location>
        <begin position="226"/>
        <end position="256"/>
    </location>
</feature>
<proteinExistence type="predicted"/>
<evidence type="ECO:0000256" key="4">
    <source>
        <dbReference type="SAM" id="MobiDB-lite"/>
    </source>
</evidence>
<keyword evidence="7" id="KW-1185">Reference proteome</keyword>
<dbReference type="InterPro" id="IPR013882">
    <property type="entry name" value="Ctp1_C"/>
</dbReference>
<dbReference type="GO" id="GO:0005634">
    <property type="term" value="C:nucleus"/>
    <property type="evidence" value="ECO:0007669"/>
    <property type="project" value="UniProtKB-SubCell"/>
</dbReference>
<dbReference type="GO" id="GO:0003684">
    <property type="term" value="F:damaged DNA binding"/>
    <property type="evidence" value="ECO:0007669"/>
    <property type="project" value="TreeGrafter"/>
</dbReference>
<evidence type="ECO:0000256" key="1">
    <source>
        <dbReference type="ARBA" id="ARBA00004123"/>
    </source>
</evidence>
<evidence type="ECO:0000313" key="7">
    <source>
        <dbReference type="Proteomes" id="UP000799444"/>
    </source>
</evidence>
<evidence type="ECO:0000313" key="6">
    <source>
        <dbReference type="EMBL" id="KAF2736880.1"/>
    </source>
</evidence>
<dbReference type="AlphaFoldDB" id="A0A9P4R2E5"/>
<evidence type="ECO:0000256" key="3">
    <source>
        <dbReference type="ARBA" id="ARBA00023242"/>
    </source>
</evidence>
<protein>
    <submittedName>
        <fullName evidence="6">SAE2-domain-containing protein</fullName>
    </submittedName>
</protein>
<feature type="domain" description="DNA endonuclease activator Ctp1 C-terminal" evidence="5">
    <location>
        <begin position="280"/>
        <end position="389"/>
    </location>
</feature>
<keyword evidence="3" id="KW-0539">Nucleus</keyword>
<accession>A0A9P4R2E5</accession>
<dbReference type="Proteomes" id="UP000799444">
    <property type="component" value="Unassembled WGS sequence"/>
</dbReference>
<keyword evidence="2" id="KW-0227">DNA damage</keyword>
<evidence type="ECO:0000256" key="2">
    <source>
        <dbReference type="ARBA" id="ARBA00022763"/>
    </source>
</evidence>
<name>A0A9P4R2E5_9PLEO</name>
<dbReference type="GO" id="GO:0010792">
    <property type="term" value="P:DNA double-strand break processing involved in repair via single-strand annealing"/>
    <property type="evidence" value="ECO:0007669"/>
    <property type="project" value="TreeGrafter"/>
</dbReference>
<dbReference type="InterPro" id="IPR033316">
    <property type="entry name" value="RBBP8-like"/>
</dbReference>